<dbReference type="PANTHER" id="PTHR45663:SF11">
    <property type="entry name" value="GEO12009P1"/>
    <property type="match status" value="1"/>
</dbReference>
<dbReference type="Pfam" id="PF00085">
    <property type="entry name" value="Thioredoxin"/>
    <property type="match status" value="1"/>
</dbReference>
<protein>
    <submittedName>
        <fullName evidence="2">Thioredoxin family protein</fullName>
    </submittedName>
</protein>
<organism evidence="2 3">
    <name type="scientific">Eiseniibacteriota bacterium</name>
    <dbReference type="NCBI Taxonomy" id="2212470"/>
    <lineage>
        <taxon>Bacteria</taxon>
        <taxon>Candidatus Eiseniibacteriota</taxon>
    </lineage>
</organism>
<dbReference type="Gene3D" id="3.40.30.10">
    <property type="entry name" value="Glutaredoxin"/>
    <property type="match status" value="1"/>
</dbReference>
<evidence type="ECO:0000313" key="2">
    <source>
        <dbReference type="EMBL" id="MCA9758497.1"/>
    </source>
</evidence>
<reference evidence="2" key="1">
    <citation type="submission" date="2020-04" db="EMBL/GenBank/DDBJ databases">
        <authorList>
            <person name="Zhang T."/>
        </authorList>
    </citation>
    <scope>NUCLEOTIDE SEQUENCE</scope>
    <source>
        <strain evidence="2">HKST-UBA02</strain>
    </source>
</reference>
<dbReference type="EMBL" id="JAGQHS010000179">
    <property type="protein sequence ID" value="MCA9758497.1"/>
    <property type="molecule type" value="Genomic_DNA"/>
</dbReference>
<dbReference type="PANTHER" id="PTHR45663">
    <property type="entry name" value="GEO12009P1"/>
    <property type="match status" value="1"/>
</dbReference>
<dbReference type="CDD" id="cd02947">
    <property type="entry name" value="TRX_family"/>
    <property type="match status" value="1"/>
</dbReference>
<evidence type="ECO:0000259" key="1">
    <source>
        <dbReference type="PROSITE" id="PS51352"/>
    </source>
</evidence>
<dbReference type="InterPro" id="IPR036249">
    <property type="entry name" value="Thioredoxin-like_sf"/>
</dbReference>
<proteinExistence type="predicted"/>
<feature type="domain" description="Thioredoxin" evidence="1">
    <location>
        <begin position="1"/>
        <end position="94"/>
    </location>
</feature>
<gene>
    <name evidence="2" type="ORF">KDA27_22060</name>
</gene>
<evidence type="ECO:0000313" key="3">
    <source>
        <dbReference type="Proteomes" id="UP000739538"/>
    </source>
</evidence>
<dbReference type="PROSITE" id="PS51352">
    <property type="entry name" value="THIOREDOXIN_2"/>
    <property type="match status" value="1"/>
</dbReference>
<dbReference type="SUPFAM" id="SSF52833">
    <property type="entry name" value="Thioredoxin-like"/>
    <property type="match status" value="1"/>
</dbReference>
<reference evidence="2" key="2">
    <citation type="journal article" date="2021" name="Microbiome">
        <title>Successional dynamics and alternative stable states in a saline activated sludge microbial community over 9 years.</title>
        <authorList>
            <person name="Wang Y."/>
            <person name="Ye J."/>
            <person name="Ju F."/>
            <person name="Liu L."/>
            <person name="Boyd J.A."/>
            <person name="Deng Y."/>
            <person name="Parks D.H."/>
            <person name="Jiang X."/>
            <person name="Yin X."/>
            <person name="Woodcroft B.J."/>
            <person name="Tyson G.W."/>
            <person name="Hugenholtz P."/>
            <person name="Polz M.F."/>
            <person name="Zhang T."/>
        </authorList>
    </citation>
    <scope>NUCLEOTIDE SEQUENCE</scope>
    <source>
        <strain evidence="2">HKST-UBA02</strain>
    </source>
</reference>
<sequence>MATSRLPRLVDLGSDKCIPCKQMAPILEELRAEYRGALVVEFIDVWKDPKAGEPYGIRVIPTQVFIDADGQERFRHEGFFAKEAILAKWAELGVALPERAVSVQS</sequence>
<dbReference type="GO" id="GO:0015035">
    <property type="term" value="F:protein-disulfide reductase activity"/>
    <property type="evidence" value="ECO:0007669"/>
    <property type="project" value="TreeGrafter"/>
</dbReference>
<dbReference type="GO" id="GO:0005829">
    <property type="term" value="C:cytosol"/>
    <property type="evidence" value="ECO:0007669"/>
    <property type="project" value="TreeGrafter"/>
</dbReference>
<comment type="caution">
    <text evidence="2">The sequence shown here is derived from an EMBL/GenBank/DDBJ whole genome shotgun (WGS) entry which is preliminary data.</text>
</comment>
<dbReference type="GO" id="GO:0045454">
    <property type="term" value="P:cell redox homeostasis"/>
    <property type="evidence" value="ECO:0007669"/>
    <property type="project" value="TreeGrafter"/>
</dbReference>
<dbReference type="Proteomes" id="UP000739538">
    <property type="component" value="Unassembled WGS sequence"/>
</dbReference>
<dbReference type="InterPro" id="IPR013766">
    <property type="entry name" value="Thioredoxin_domain"/>
</dbReference>
<accession>A0A956SF95</accession>
<name>A0A956SF95_UNCEI</name>
<dbReference type="AlphaFoldDB" id="A0A956SF95"/>